<feature type="compositionally biased region" description="Low complexity" evidence="1">
    <location>
        <begin position="90"/>
        <end position="119"/>
    </location>
</feature>
<dbReference type="AlphaFoldDB" id="A0A918FVY7"/>
<reference evidence="2" key="1">
    <citation type="journal article" date="2014" name="Int. J. Syst. Evol. Microbiol.">
        <title>Complete genome sequence of Corynebacterium casei LMG S-19264T (=DSM 44701T), isolated from a smear-ripened cheese.</title>
        <authorList>
            <consortium name="US DOE Joint Genome Institute (JGI-PGF)"/>
            <person name="Walter F."/>
            <person name="Albersmeier A."/>
            <person name="Kalinowski J."/>
            <person name="Ruckert C."/>
        </authorList>
    </citation>
    <scope>NUCLEOTIDE SEQUENCE</scope>
    <source>
        <strain evidence="2">JCM 4386</strain>
    </source>
</reference>
<reference evidence="2" key="2">
    <citation type="submission" date="2020-09" db="EMBL/GenBank/DDBJ databases">
        <authorList>
            <person name="Sun Q."/>
            <person name="Ohkuma M."/>
        </authorList>
    </citation>
    <scope>NUCLEOTIDE SEQUENCE</scope>
    <source>
        <strain evidence="2">JCM 4386</strain>
    </source>
</reference>
<name>A0A918FVY7_9ACTN</name>
<evidence type="ECO:0000313" key="2">
    <source>
        <dbReference type="EMBL" id="GGR87170.1"/>
    </source>
</evidence>
<dbReference type="Proteomes" id="UP000606194">
    <property type="component" value="Unassembled WGS sequence"/>
</dbReference>
<keyword evidence="3" id="KW-1185">Reference proteome</keyword>
<gene>
    <name evidence="2" type="ORF">GCM10010269_27860</name>
</gene>
<organism evidence="2 3">
    <name type="scientific">Streptomyces humidus</name>
    <dbReference type="NCBI Taxonomy" id="52259"/>
    <lineage>
        <taxon>Bacteria</taxon>
        <taxon>Bacillati</taxon>
        <taxon>Actinomycetota</taxon>
        <taxon>Actinomycetes</taxon>
        <taxon>Kitasatosporales</taxon>
        <taxon>Streptomycetaceae</taxon>
        <taxon>Streptomyces</taxon>
    </lineage>
</organism>
<feature type="compositionally biased region" description="Low complexity" evidence="1">
    <location>
        <begin position="1"/>
        <end position="13"/>
    </location>
</feature>
<protein>
    <submittedName>
        <fullName evidence="2">Uncharacterized protein</fullName>
    </submittedName>
</protein>
<evidence type="ECO:0000313" key="3">
    <source>
        <dbReference type="Proteomes" id="UP000606194"/>
    </source>
</evidence>
<dbReference type="EMBL" id="BMTL01000010">
    <property type="protein sequence ID" value="GGR87170.1"/>
    <property type="molecule type" value="Genomic_DNA"/>
</dbReference>
<proteinExistence type="predicted"/>
<accession>A0A918FVY7</accession>
<feature type="region of interest" description="Disordered" evidence="1">
    <location>
        <begin position="1"/>
        <end position="142"/>
    </location>
</feature>
<sequence>MRTAPAWPARPAPHSGPAAEQRRASQATAARYGRQGILSRPADQGKQDPNPPVTPGRRGFPGPASVLPPFPRRVSPALLPTPRSTPPSTPRSTPASTPRSTPASTPRSTSVSTPLPVSTQLPVPTLAHHPTPRAIRVRRSPR</sequence>
<evidence type="ECO:0000256" key="1">
    <source>
        <dbReference type="SAM" id="MobiDB-lite"/>
    </source>
</evidence>
<comment type="caution">
    <text evidence="2">The sequence shown here is derived from an EMBL/GenBank/DDBJ whole genome shotgun (WGS) entry which is preliminary data.</text>
</comment>